<dbReference type="EMBL" id="CP011339">
    <property type="protein sequence ID" value="AKV66836.1"/>
    <property type="molecule type" value="Genomic_DNA"/>
</dbReference>
<dbReference type="RefSeq" id="WP_052276037.1">
    <property type="nucleotide sequence ID" value="NZ_CP011339.1"/>
</dbReference>
<protein>
    <submittedName>
        <fullName evidence="1">Uncharacterized protein</fullName>
    </submittedName>
</protein>
<dbReference type="KEGG" id="mpk:VL20_1684"/>
<gene>
    <name evidence="1" type="ORF">VL20_1684</name>
</gene>
<dbReference type="PATRIC" id="fig|1638788.3.peg.1692"/>
<evidence type="ECO:0000313" key="2">
    <source>
        <dbReference type="Proteomes" id="UP000068167"/>
    </source>
</evidence>
<keyword evidence="2" id="KW-1185">Reference proteome</keyword>
<sequence>MPVFDQRGQKVTYQYNAAGDINFGNVQNRADLISELEKLKDEISKAGEAEVIDAEIVTDAQYQIQKAIDQAKKSEPSRKSILDHLGEAKEFMKGVVEAGGIVTGIVKAIELVQQLF</sequence>
<dbReference type="Proteomes" id="UP000068167">
    <property type="component" value="Chromosome"/>
</dbReference>
<reference evidence="1 2" key="1">
    <citation type="journal article" date="2016" name="Stand. Genomic Sci.">
        <title>Complete genome sequence and genomic characterization of Microcystis panniformis FACHB 1757 by third-generation sequencing.</title>
        <authorList>
            <person name="Zhang J.Y."/>
            <person name="Guan R."/>
            <person name="Zhang H.J."/>
            <person name="Li H."/>
            <person name="Xiao P."/>
            <person name="Yu G.L."/>
            <person name="Du L."/>
            <person name="Cao D.M."/>
            <person name="Zhu B.C."/>
            <person name="Li R.H."/>
            <person name="Lu Z.H."/>
        </authorList>
    </citation>
    <scope>NUCLEOTIDE SEQUENCE [LARGE SCALE GENOMIC DNA]</scope>
    <source>
        <strain evidence="1 2">FACHB-1757</strain>
    </source>
</reference>
<proteinExistence type="predicted"/>
<organism evidence="1 2">
    <name type="scientific">Microcystis panniformis FACHB-1757</name>
    <dbReference type="NCBI Taxonomy" id="1638788"/>
    <lineage>
        <taxon>Bacteria</taxon>
        <taxon>Bacillati</taxon>
        <taxon>Cyanobacteriota</taxon>
        <taxon>Cyanophyceae</taxon>
        <taxon>Oscillatoriophycideae</taxon>
        <taxon>Chroococcales</taxon>
        <taxon>Microcystaceae</taxon>
        <taxon>Microcystis</taxon>
    </lineage>
</organism>
<evidence type="ECO:0000313" key="1">
    <source>
        <dbReference type="EMBL" id="AKV66836.1"/>
    </source>
</evidence>
<dbReference type="AlphaFoldDB" id="A0A0K1RYQ2"/>
<name>A0A0K1RYQ2_9CHRO</name>
<accession>A0A0K1RYQ2</accession>